<dbReference type="InterPro" id="IPR013783">
    <property type="entry name" value="Ig-like_fold"/>
</dbReference>
<dbReference type="GO" id="GO:0016020">
    <property type="term" value="C:membrane"/>
    <property type="evidence" value="ECO:0007669"/>
    <property type="project" value="InterPro"/>
</dbReference>
<organism evidence="4">
    <name type="scientific">Amphimedon queenslandica</name>
    <name type="common">Sponge</name>
    <dbReference type="NCBI Taxonomy" id="400682"/>
    <lineage>
        <taxon>Eukaryota</taxon>
        <taxon>Metazoa</taxon>
        <taxon>Porifera</taxon>
        <taxon>Demospongiae</taxon>
        <taxon>Heteroscleromorpha</taxon>
        <taxon>Haplosclerida</taxon>
        <taxon>Niphatidae</taxon>
        <taxon>Amphimedon</taxon>
    </lineage>
</organism>
<feature type="signal peptide" evidence="1">
    <location>
        <begin position="1"/>
        <end position="23"/>
    </location>
</feature>
<name>A0A1X7U3W8_AMPQE</name>
<evidence type="ECO:0000259" key="3">
    <source>
        <dbReference type="PROSITE" id="PS50835"/>
    </source>
</evidence>
<evidence type="ECO:0000259" key="2">
    <source>
        <dbReference type="PROSITE" id="PS50227"/>
    </source>
</evidence>
<dbReference type="SMART" id="SM00409">
    <property type="entry name" value="IG"/>
    <property type="match status" value="5"/>
</dbReference>
<feature type="domain" description="Ig-like" evidence="3">
    <location>
        <begin position="33"/>
        <end position="124"/>
    </location>
</feature>
<proteinExistence type="predicted"/>
<dbReference type="SUPFAM" id="SSF48726">
    <property type="entry name" value="Immunoglobulin"/>
    <property type="match status" value="5"/>
</dbReference>
<dbReference type="CDD" id="cd00096">
    <property type="entry name" value="Ig"/>
    <property type="match status" value="3"/>
</dbReference>
<sequence>MARSNVLSFQLVLCLFLLHFATATHVDDIIPLPSAIVSPSNSVVAINNQSFELNCTGTGALTWYRGFNFDTPLTNQSQLLDDNVTLSLTITLSDDKSGLMDEMSRTYFCTASNSLGVARSHSVQIPFFQGFGEIDNTTVVVSLGQAVALFCNVTQRPVPTIVWYKNDSRIEPNTVDDTNPKYILLDGGQHLVIYNLVNDDITATYKCGVINVVNPQTSNDTCTLYKVDTIPGGMNAFIAYRRPIANQFVSIQDSTISYFYIAATNGATEVGASGAITPTMQDGDLLRIRFTNTLVSTSGLTVILDRDSINVDTSITVGYTVVDPLAVIDFPSVVNASSFHRFESENISFTCMANGTNPRLRWYFNGLPLDHNDETLVLTNLSVANAGTYQCFWDGFFEHERESVSWALYVQIPIPPRNIALSVSQGTLIDSNRTLLPTGSPATLDISFVSDSLPAVAWMYTDDNLTVEINFTNSTDYSATGPVLIHKDEDIYRISLTVNNVSTSTSGFYHAVIDDSRTTPTASHRWFVSQYIPLSTPKLSFGPFPCFLQSESSFVTCSAQSFPDPRITLIHSNSELTNGITTFDQFTGLKIYTITIGNSMTDAGRYTCHATASNTTTPRADLDIKFCSKPTIQSVPTLSGNTNEAVNINCTVNSAPAADTTVTWSFNGVRIQNSDRRIISIIDNIHQIRIISLQDFDAGNYTCFVTNTLIPANASATIVLTVIHLVACRMETTVSSDRGTFEWPETMSDSSVNISCPNGPSGATANRKCTNNSTWESPNVTFCATSVISNQFRNISKVNVTAENVVSIFENLTDLVMNTTDAADQNTDNIRTASAILNQTAILLSDPKIIMNLSSSELLMVHHMFYH</sequence>
<protein>
    <submittedName>
        <fullName evidence="4">Uncharacterized protein</fullName>
    </submittedName>
</protein>
<dbReference type="PROSITE" id="PS50227">
    <property type="entry name" value="G_PROTEIN_RECEP_F2_3"/>
    <property type="match status" value="1"/>
</dbReference>
<feature type="domain" description="G-protein coupled receptors family 2 profile 1" evidence="2">
    <location>
        <begin position="737"/>
        <end position="787"/>
    </location>
</feature>
<dbReference type="eggNOG" id="KOG2408">
    <property type="taxonomic scope" value="Eukaryota"/>
</dbReference>
<dbReference type="Gene3D" id="2.60.40.10">
    <property type="entry name" value="Immunoglobulins"/>
    <property type="match status" value="5"/>
</dbReference>
<dbReference type="InParanoid" id="A0A1X7U3W8"/>
<feature type="chain" id="PRO_5013344639" evidence="1">
    <location>
        <begin position="24"/>
        <end position="867"/>
    </location>
</feature>
<dbReference type="GO" id="GO:0004930">
    <property type="term" value="F:G protein-coupled receptor activity"/>
    <property type="evidence" value="ECO:0007669"/>
    <property type="project" value="InterPro"/>
</dbReference>
<dbReference type="SMART" id="SM00408">
    <property type="entry name" value="IGc2"/>
    <property type="match status" value="4"/>
</dbReference>
<dbReference type="PANTHER" id="PTHR46013">
    <property type="entry name" value="VASCULAR CELL ADHESION MOLECULE 1"/>
    <property type="match status" value="1"/>
</dbReference>
<dbReference type="OrthoDB" id="10012075at2759"/>
<dbReference type="Gene3D" id="4.10.1240.10">
    <property type="entry name" value="GPCR, family 2, extracellular hormone receptor domain"/>
    <property type="match status" value="1"/>
</dbReference>
<dbReference type="PROSITE" id="PS50835">
    <property type="entry name" value="IG_LIKE"/>
    <property type="match status" value="4"/>
</dbReference>
<feature type="domain" description="Ig-like" evidence="3">
    <location>
        <begin position="331"/>
        <end position="391"/>
    </location>
</feature>
<dbReference type="PANTHER" id="PTHR46013:SF7">
    <property type="entry name" value="IG-LIKE DOMAIN-CONTAINING PROTEIN"/>
    <property type="match status" value="1"/>
</dbReference>
<feature type="domain" description="Ig-like" evidence="3">
    <location>
        <begin position="630"/>
        <end position="719"/>
    </location>
</feature>
<evidence type="ECO:0000313" key="4">
    <source>
        <dbReference type="EnsemblMetazoa" id="Aqu2.1.22373_001"/>
    </source>
</evidence>
<dbReference type="InterPro" id="IPR036179">
    <property type="entry name" value="Ig-like_dom_sf"/>
</dbReference>
<dbReference type="InterPro" id="IPR007110">
    <property type="entry name" value="Ig-like_dom"/>
</dbReference>
<dbReference type="InterPro" id="IPR003599">
    <property type="entry name" value="Ig_sub"/>
</dbReference>
<reference evidence="4" key="1">
    <citation type="submission" date="2017-05" db="UniProtKB">
        <authorList>
            <consortium name="EnsemblMetazoa"/>
        </authorList>
    </citation>
    <scope>IDENTIFICATION</scope>
</reference>
<dbReference type="Pfam" id="PF13927">
    <property type="entry name" value="Ig_3"/>
    <property type="match status" value="2"/>
</dbReference>
<evidence type="ECO:0000256" key="1">
    <source>
        <dbReference type="SAM" id="SignalP"/>
    </source>
</evidence>
<accession>A0A1X7U3W8</accession>
<dbReference type="InterPro" id="IPR036445">
    <property type="entry name" value="GPCR_2_extracell_dom_sf"/>
</dbReference>
<dbReference type="EnsemblMetazoa" id="Aqu2.1.22373_001">
    <property type="protein sequence ID" value="Aqu2.1.22373_001"/>
    <property type="gene ID" value="Aqu2.1.22373"/>
</dbReference>
<keyword evidence="1" id="KW-0732">Signal</keyword>
<feature type="domain" description="Ig-like" evidence="3">
    <location>
        <begin position="126"/>
        <end position="223"/>
    </location>
</feature>
<dbReference type="AlphaFoldDB" id="A0A1X7U3W8"/>
<dbReference type="InterPro" id="IPR001879">
    <property type="entry name" value="GPCR_2_extracellular_dom"/>
</dbReference>
<dbReference type="InterPro" id="IPR003598">
    <property type="entry name" value="Ig_sub2"/>
</dbReference>